<keyword evidence="5" id="KW-0833">Ubl conjugation pathway</keyword>
<dbReference type="PROSITE" id="PS50176">
    <property type="entry name" value="ARM_REPEAT"/>
    <property type="match status" value="2"/>
</dbReference>
<accession>A0AAQ3Q4L3</accession>
<evidence type="ECO:0000256" key="1">
    <source>
        <dbReference type="ARBA" id="ARBA00000900"/>
    </source>
</evidence>
<dbReference type="SUPFAM" id="SSF48371">
    <property type="entry name" value="ARM repeat"/>
    <property type="match status" value="1"/>
</dbReference>
<evidence type="ECO:0000313" key="10">
    <source>
        <dbReference type="Proteomes" id="UP001327560"/>
    </source>
</evidence>
<feature type="compositionally biased region" description="Basic and acidic residues" evidence="7">
    <location>
        <begin position="182"/>
        <end position="193"/>
    </location>
</feature>
<name>A0AAQ3Q4L3_9LILI</name>
<evidence type="ECO:0000256" key="2">
    <source>
        <dbReference type="ARBA" id="ARBA00004906"/>
    </source>
</evidence>
<feature type="compositionally biased region" description="Low complexity" evidence="7">
    <location>
        <begin position="224"/>
        <end position="245"/>
    </location>
</feature>
<dbReference type="AlphaFoldDB" id="A0AAQ3Q4L3"/>
<comment type="catalytic activity">
    <reaction evidence="1">
        <text>S-ubiquitinyl-[E2 ubiquitin-conjugating enzyme]-L-cysteine + [acceptor protein]-L-lysine = [E2 ubiquitin-conjugating enzyme]-L-cysteine + N(6)-ubiquitinyl-[acceptor protein]-L-lysine.</text>
        <dbReference type="EC" id="2.3.2.27"/>
    </reaction>
</comment>
<evidence type="ECO:0000256" key="5">
    <source>
        <dbReference type="ARBA" id="ARBA00022786"/>
    </source>
</evidence>
<protein>
    <recommendedName>
        <fullName evidence="3">RING-type E3 ubiquitin transferase</fullName>
        <ecNumber evidence="3">2.3.2.27</ecNumber>
    </recommendedName>
</protein>
<dbReference type="EMBL" id="CP136891">
    <property type="protein sequence ID" value="WOK96385.1"/>
    <property type="molecule type" value="Genomic_DNA"/>
</dbReference>
<proteinExistence type="predicted"/>
<dbReference type="InterPro" id="IPR003613">
    <property type="entry name" value="Ubox_domain"/>
</dbReference>
<organism evidence="9 10">
    <name type="scientific">Canna indica</name>
    <name type="common">Indian-shot</name>
    <dbReference type="NCBI Taxonomy" id="4628"/>
    <lineage>
        <taxon>Eukaryota</taxon>
        <taxon>Viridiplantae</taxon>
        <taxon>Streptophyta</taxon>
        <taxon>Embryophyta</taxon>
        <taxon>Tracheophyta</taxon>
        <taxon>Spermatophyta</taxon>
        <taxon>Magnoliopsida</taxon>
        <taxon>Liliopsida</taxon>
        <taxon>Zingiberales</taxon>
        <taxon>Cannaceae</taxon>
        <taxon>Canna</taxon>
    </lineage>
</organism>
<evidence type="ECO:0000256" key="7">
    <source>
        <dbReference type="SAM" id="MobiDB-lite"/>
    </source>
</evidence>
<gene>
    <name evidence="9" type="ORF">Cni_G05092</name>
</gene>
<dbReference type="InterPro" id="IPR016024">
    <property type="entry name" value="ARM-type_fold"/>
</dbReference>
<dbReference type="InterPro" id="IPR011989">
    <property type="entry name" value="ARM-like"/>
</dbReference>
<sequence length="631" mass="66836">MGSSKMRWKFSFRRSTPASPSIPASTSPSPSFTADMPVEFLCPISRSIMADPVIISSGHTFERSCIQACLDLAFAPPDLSLDLQLAFSSMETPPPLLIIPNAALKSAIFSWCARCGLPPPLPIPPEAAVALVRRLMPQDQPPPPSAAAAAAKKAISDGRKDEKDEFYNSGKGKGEGLQPSEFIHKGKDEKDETLILPSLAEEESKETMTPINPPTLSKRELDSNKSSSFSSASTPSTSSCHSSSSYSSSSEIVVIDETITRDGTARVNNSPSRRTTDALEEMLVKLRDLDVAEQESTAATLRQATRESSNRRVALCTPRLLGAIRPMLLSHCATVQVDAAAAMVNLSLEPVNKVRILRSGMVPALVEVLRSGPAEARYHAAGALFGLALEDENRAAIGVLGAIPPLVNLFTRPSVDGTRARRDAGMALYHLSFAAANKSKIVRIPGMVPALLAVAAEREEEVAAAPAEQGQGLMPARIAMMVIHNLAGCNEGRAALMDAGAVSALLDLLRGTPPLSAIAEEHCVAALYWMSQGSLRFRGLAKAGGAEQVLERVAAEGSGGSRQEMARRTLRAMLGEGGGESAARSPLSPFAYGEADADADGNSAVSDGLVSFRPRRNDFGERLGGVNSAKF</sequence>
<feature type="domain" description="U-box" evidence="8">
    <location>
        <begin position="35"/>
        <end position="118"/>
    </location>
</feature>
<dbReference type="PROSITE" id="PS51698">
    <property type="entry name" value="U_BOX"/>
    <property type="match status" value="1"/>
</dbReference>
<dbReference type="SUPFAM" id="SSF57850">
    <property type="entry name" value="RING/U-box"/>
    <property type="match status" value="1"/>
</dbReference>
<dbReference type="GO" id="GO:0061630">
    <property type="term" value="F:ubiquitin protein ligase activity"/>
    <property type="evidence" value="ECO:0007669"/>
    <property type="project" value="UniProtKB-EC"/>
</dbReference>
<evidence type="ECO:0000256" key="4">
    <source>
        <dbReference type="ARBA" id="ARBA00022679"/>
    </source>
</evidence>
<evidence type="ECO:0000256" key="3">
    <source>
        <dbReference type="ARBA" id="ARBA00012483"/>
    </source>
</evidence>
<comment type="pathway">
    <text evidence="2">Protein modification; protein ubiquitination.</text>
</comment>
<feature type="repeat" description="ARM" evidence="6">
    <location>
        <begin position="401"/>
        <end position="446"/>
    </location>
</feature>
<dbReference type="InterPro" id="IPR000225">
    <property type="entry name" value="Armadillo"/>
</dbReference>
<dbReference type="PANTHER" id="PTHR23315:SF339">
    <property type="entry name" value="U-BOX DOMAIN-CONTAINING PROTEIN 40"/>
    <property type="match status" value="1"/>
</dbReference>
<dbReference type="SMART" id="SM00185">
    <property type="entry name" value="ARM"/>
    <property type="match status" value="3"/>
</dbReference>
<dbReference type="EC" id="2.3.2.27" evidence="3"/>
<dbReference type="SMART" id="SM00504">
    <property type="entry name" value="Ubox"/>
    <property type="match status" value="1"/>
</dbReference>
<dbReference type="PANTHER" id="PTHR23315">
    <property type="entry name" value="U BOX DOMAIN-CONTAINING"/>
    <property type="match status" value="1"/>
</dbReference>
<feature type="region of interest" description="Disordered" evidence="7">
    <location>
        <begin position="137"/>
        <end position="245"/>
    </location>
</feature>
<evidence type="ECO:0000256" key="6">
    <source>
        <dbReference type="PROSITE-ProRule" id="PRU00259"/>
    </source>
</evidence>
<evidence type="ECO:0000259" key="8">
    <source>
        <dbReference type="PROSITE" id="PS51698"/>
    </source>
</evidence>
<feature type="compositionally biased region" description="Basic and acidic residues" evidence="7">
    <location>
        <begin position="154"/>
        <end position="166"/>
    </location>
</feature>
<dbReference type="Gene3D" id="1.25.10.10">
    <property type="entry name" value="Leucine-rich Repeat Variant"/>
    <property type="match status" value="2"/>
</dbReference>
<dbReference type="GO" id="GO:0016567">
    <property type="term" value="P:protein ubiquitination"/>
    <property type="evidence" value="ECO:0007669"/>
    <property type="project" value="InterPro"/>
</dbReference>
<keyword evidence="10" id="KW-1185">Reference proteome</keyword>
<dbReference type="Gene3D" id="3.30.40.10">
    <property type="entry name" value="Zinc/RING finger domain, C3HC4 (zinc finger)"/>
    <property type="match status" value="1"/>
</dbReference>
<dbReference type="FunFam" id="3.30.40.10:FF:000491">
    <property type="entry name" value="RING-type E3 ubiquitin transferase"/>
    <property type="match status" value="1"/>
</dbReference>
<dbReference type="InterPro" id="IPR013083">
    <property type="entry name" value="Znf_RING/FYVE/PHD"/>
</dbReference>
<feature type="repeat" description="ARM" evidence="6">
    <location>
        <begin position="360"/>
        <end position="397"/>
    </location>
</feature>
<keyword evidence="4" id="KW-0808">Transferase</keyword>
<dbReference type="Pfam" id="PF04564">
    <property type="entry name" value="U-box"/>
    <property type="match status" value="1"/>
</dbReference>
<reference evidence="9 10" key="1">
    <citation type="submission" date="2023-10" db="EMBL/GenBank/DDBJ databases">
        <title>Chromosome-scale genome assembly provides insights into flower coloration mechanisms of Canna indica.</title>
        <authorList>
            <person name="Li C."/>
        </authorList>
    </citation>
    <scope>NUCLEOTIDE SEQUENCE [LARGE SCALE GENOMIC DNA]</scope>
    <source>
        <tissue evidence="9">Flower</tissue>
    </source>
</reference>
<dbReference type="Proteomes" id="UP001327560">
    <property type="component" value="Chromosome 2"/>
</dbReference>
<evidence type="ECO:0000313" key="9">
    <source>
        <dbReference type="EMBL" id="WOK96385.1"/>
    </source>
</evidence>